<dbReference type="InterPro" id="IPR001460">
    <property type="entry name" value="PCN-bd_Tpept"/>
</dbReference>
<dbReference type="GO" id="GO:0009002">
    <property type="term" value="F:serine-type D-Ala-D-Ala carboxypeptidase activity"/>
    <property type="evidence" value="ECO:0007669"/>
    <property type="project" value="UniProtKB-UniRule"/>
</dbReference>
<dbReference type="GO" id="GO:0071555">
    <property type="term" value="P:cell wall organization"/>
    <property type="evidence" value="ECO:0007669"/>
    <property type="project" value="UniProtKB-KW"/>
</dbReference>
<dbReference type="InterPro" id="IPR012338">
    <property type="entry name" value="Beta-lactam/transpept-like"/>
</dbReference>
<evidence type="ECO:0000256" key="7">
    <source>
        <dbReference type="ARBA" id="ARBA00022692"/>
    </source>
</evidence>
<keyword evidence="2 16" id="KW-1003">Cell membrane</keyword>
<feature type="transmembrane region" description="Helical" evidence="16">
    <location>
        <begin position="21"/>
        <end position="41"/>
    </location>
</feature>
<dbReference type="SUPFAM" id="SSF56519">
    <property type="entry name" value="Penicillin binding protein dimerisation domain"/>
    <property type="match status" value="1"/>
</dbReference>
<dbReference type="InterPro" id="IPR036138">
    <property type="entry name" value="PBP_dimer_sf"/>
</dbReference>
<evidence type="ECO:0000259" key="18">
    <source>
        <dbReference type="Pfam" id="PF03717"/>
    </source>
</evidence>
<protein>
    <recommendedName>
        <fullName evidence="16">Peptidoglycan D,D-transpeptidase FtsI</fullName>
        <ecNumber evidence="16">3.4.16.4</ecNumber>
    </recommendedName>
    <alternativeName>
        <fullName evidence="16">Penicillin-binding protein 3</fullName>
        <shortName evidence="16">PBP-3</shortName>
    </alternativeName>
</protein>
<evidence type="ECO:0000256" key="1">
    <source>
        <dbReference type="ARBA" id="ARBA00004370"/>
    </source>
</evidence>
<evidence type="ECO:0000256" key="11">
    <source>
        <dbReference type="ARBA" id="ARBA00022989"/>
    </source>
</evidence>
<dbReference type="GO" id="GO:0000917">
    <property type="term" value="P:division septum assembly"/>
    <property type="evidence" value="ECO:0007669"/>
    <property type="project" value="UniProtKB-KW"/>
</dbReference>
<dbReference type="InterPro" id="IPR037532">
    <property type="entry name" value="FtsI_transpept"/>
</dbReference>
<keyword evidence="20" id="KW-1185">Reference proteome</keyword>
<dbReference type="RefSeq" id="WP_189492984.1">
    <property type="nucleotide sequence ID" value="NZ_BMZG01000005.1"/>
</dbReference>
<dbReference type="EC" id="3.4.16.4" evidence="16"/>
<evidence type="ECO:0000256" key="9">
    <source>
        <dbReference type="ARBA" id="ARBA00022960"/>
    </source>
</evidence>
<keyword evidence="14 16" id="KW-0131">Cell cycle</keyword>
<comment type="similarity">
    <text evidence="16">Belongs to the transpeptidase family. FtsI subfamily.</text>
</comment>
<dbReference type="UniPathway" id="UPA00219"/>
<dbReference type="Gene3D" id="3.40.710.10">
    <property type="entry name" value="DD-peptidase/beta-lactamase superfamily"/>
    <property type="match status" value="1"/>
</dbReference>
<evidence type="ECO:0000256" key="16">
    <source>
        <dbReference type="HAMAP-Rule" id="MF_02080"/>
    </source>
</evidence>
<keyword evidence="13 16" id="KW-0717">Septation</keyword>
<dbReference type="Pfam" id="PF03717">
    <property type="entry name" value="PBP_dimer"/>
    <property type="match status" value="1"/>
</dbReference>
<evidence type="ECO:0000313" key="20">
    <source>
        <dbReference type="Proteomes" id="UP000614287"/>
    </source>
</evidence>
<evidence type="ECO:0000313" key="19">
    <source>
        <dbReference type="EMBL" id="GHA72461.1"/>
    </source>
</evidence>
<comment type="function">
    <text evidence="16">Catalyzes cross-linking of the peptidoglycan cell wall at the division septum.</text>
</comment>
<keyword evidence="3 16" id="KW-0997">Cell inner membrane</keyword>
<dbReference type="GO" id="GO:0009252">
    <property type="term" value="P:peptidoglycan biosynthetic process"/>
    <property type="evidence" value="ECO:0007669"/>
    <property type="project" value="UniProtKB-UniRule"/>
</dbReference>
<evidence type="ECO:0000256" key="4">
    <source>
        <dbReference type="ARBA" id="ARBA00022618"/>
    </source>
</evidence>
<reference evidence="19" key="2">
    <citation type="submission" date="2020-09" db="EMBL/GenBank/DDBJ databases">
        <authorList>
            <person name="Sun Q."/>
            <person name="Kim S."/>
        </authorList>
    </citation>
    <scope>NUCLEOTIDE SEQUENCE</scope>
    <source>
        <strain evidence="19">KCTC 32501</strain>
    </source>
</reference>
<reference evidence="19" key="1">
    <citation type="journal article" date="2014" name="Int. J. Syst. Evol. Microbiol.">
        <title>Complete genome sequence of Corynebacterium casei LMG S-19264T (=DSM 44701T), isolated from a smear-ripened cheese.</title>
        <authorList>
            <consortium name="US DOE Joint Genome Institute (JGI-PGF)"/>
            <person name="Walter F."/>
            <person name="Albersmeier A."/>
            <person name="Kalinowski J."/>
            <person name="Ruckert C."/>
        </authorList>
    </citation>
    <scope>NUCLEOTIDE SEQUENCE</scope>
    <source>
        <strain evidence="19">KCTC 32501</strain>
    </source>
</reference>
<accession>A0A8J3CMJ9</accession>
<dbReference type="Proteomes" id="UP000614287">
    <property type="component" value="Unassembled WGS sequence"/>
</dbReference>
<keyword evidence="8 16" id="KW-0378">Hydrolase</keyword>
<comment type="pathway">
    <text evidence="16">Cell wall biogenesis; peptidoglycan biosynthesis.</text>
</comment>
<evidence type="ECO:0000259" key="17">
    <source>
        <dbReference type="Pfam" id="PF00905"/>
    </source>
</evidence>
<keyword evidence="11 16" id="KW-1133">Transmembrane helix</keyword>
<keyword evidence="4 16" id="KW-0132">Cell division</keyword>
<dbReference type="SUPFAM" id="SSF56601">
    <property type="entry name" value="beta-lactamase/transpeptidase-like"/>
    <property type="match status" value="1"/>
</dbReference>
<comment type="caution">
    <text evidence="19">The sequence shown here is derived from an EMBL/GenBank/DDBJ whole genome shotgun (WGS) entry which is preliminary data.</text>
</comment>
<keyword evidence="5 16" id="KW-0121">Carboxypeptidase</keyword>
<comment type="subcellular location">
    <subcellularLocation>
        <location evidence="16">Cell inner membrane</location>
        <topology evidence="16">Single-pass membrane protein</topology>
    </subcellularLocation>
    <subcellularLocation>
        <location evidence="1">Membrane</location>
    </subcellularLocation>
</comment>
<dbReference type="AlphaFoldDB" id="A0A8J3CMJ9"/>
<sequence length="581" mass="63710">MNRMRHPNTTTPVPKLEAWRSSFLLAAIMLAMVVLALWAVWLQLINNDFLQGKGEARYSRLLEISAPRGKIYDRNMVILASNIPARAIWVIPEEAQQMSAAQEASLARLLDISPADIRKKVSKDDKRFVYLRRQVSQEVADQIKALNIKGLYSQKEVKRDYPQGELFAHLTGFTNIEGVGQDGMELVKEKTIEGVKGSRKVLRDRIGNVIEDEGIVKQAEPGEDVVLSLDARVQYIVFNALRDVVDNQNAKSASAMVVDTQTGEVLALSNYPAYDPNKRSALTGDQLRNRAFTDLFEPGSTLKPFAVAQAMERKLVTPSSIIDAQGGKMTIGTATISDSHANGALTVEQVIQKSSNIGTSKIALKIDKCDMWSMFDNLGFTKAYKDIQFPGIVPGLVRPCKSWKPIEQATMSYGHGIALSLLQLTHAYTAFARDGEMVPLTLIKRSSNEAVEGTRIFSPETAIAMRKMMEKVTEPGGTALKAQVIGYRVAGKTGTAYKVEGNGYNKSKYVASFAGLAPVSRPRIVVAVIVDEPPKGNHFGGQIAAPVFSQIVSETLRTLSIAPDAPYKTSINTDSVTEEVF</sequence>
<evidence type="ECO:0000256" key="10">
    <source>
        <dbReference type="ARBA" id="ARBA00022984"/>
    </source>
</evidence>
<evidence type="ECO:0000256" key="14">
    <source>
        <dbReference type="ARBA" id="ARBA00023306"/>
    </source>
</evidence>
<dbReference type="GO" id="GO:0008658">
    <property type="term" value="F:penicillin binding"/>
    <property type="evidence" value="ECO:0007669"/>
    <property type="project" value="InterPro"/>
</dbReference>
<dbReference type="GO" id="GO:0043093">
    <property type="term" value="P:FtsZ-dependent cytokinesis"/>
    <property type="evidence" value="ECO:0007669"/>
    <property type="project" value="UniProtKB-UniRule"/>
</dbReference>
<keyword evidence="7 16" id="KW-0812">Transmembrane</keyword>
<dbReference type="GO" id="GO:0008360">
    <property type="term" value="P:regulation of cell shape"/>
    <property type="evidence" value="ECO:0007669"/>
    <property type="project" value="UniProtKB-KW"/>
</dbReference>
<dbReference type="HAMAP" id="MF_02080">
    <property type="entry name" value="FtsI_transpept"/>
    <property type="match status" value="1"/>
</dbReference>
<dbReference type="GO" id="GO:0005886">
    <property type="term" value="C:plasma membrane"/>
    <property type="evidence" value="ECO:0007669"/>
    <property type="project" value="UniProtKB-SubCell"/>
</dbReference>
<keyword evidence="10 16" id="KW-0573">Peptidoglycan synthesis</keyword>
<name>A0A8J3CMJ9_9BURK</name>
<evidence type="ECO:0000256" key="13">
    <source>
        <dbReference type="ARBA" id="ARBA00023210"/>
    </source>
</evidence>
<gene>
    <name evidence="16 19" type="primary">ftsI</name>
    <name evidence="19" type="ORF">GCM10009007_11820</name>
</gene>
<evidence type="ECO:0000256" key="15">
    <source>
        <dbReference type="ARBA" id="ARBA00023316"/>
    </source>
</evidence>
<proteinExistence type="inferred from homology"/>
<feature type="domain" description="Penicillin-binding protein dimerisation" evidence="18">
    <location>
        <begin position="64"/>
        <end position="211"/>
    </location>
</feature>
<dbReference type="EMBL" id="BMZG01000005">
    <property type="protein sequence ID" value="GHA72461.1"/>
    <property type="molecule type" value="Genomic_DNA"/>
</dbReference>
<dbReference type="PANTHER" id="PTHR30627">
    <property type="entry name" value="PEPTIDOGLYCAN D,D-TRANSPEPTIDASE"/>
    <property type="match status" value="1"/>
</dbReference>
<dbReference type="PANTHER" id="PTHR30627:SF1">
    <property type="entry name" value="PEPTIDOGLYCAN D,D-TRANSPEPTIDASE FTSI"/>
    <property type="match status" value="1"/>
</dbReference>
<keyword evidence="15 16" id="KW-0961">Cell wall biogenesis/degradation</keyword>
<dbReference type="InterPro" id="IPR005311">
    <property type="entry name" value="PBP_dimer"/>
</dbReference>
<keyword evidence="9 16" id="KW-0133">Cell shape</keyword>
<dbReference type="InterPro" id="IPR050515">
    <property type="entry name" value="Beta-lactam/transpept"/>
</dbReference>
<dbReference type="GO" id="GO:0006508">
    <property type="term" value="P:proteolysis"/>
    <property type="evidence" value="ECO:0007669"/>
    <property type="project" value="UniProtKB-KW"/>
</dbReference>
<evidence type="ECO:0000256" key="8">
    <source>
        <dbReference type="ARBA" id="ARBA00022801"/>
    </source>
</evidence>
<evidence type="ECO:0000256" key="5">
    <source>
        <dbReference type="ARBA" id="ARBA00022645"/>
    </source>
</evidence>
<evidence type="ECO:0000256" key="6">
    <source>
        <dbReference type="ARBA" id="ARBA00022670"/>
    </source>
</evidence>
<dbReference type="Gene3D" id="3.30.450.330">
    <property type="match status" value="1"/>
</dbReference>
<dbReference type="Pfam" id="PF00905">
    <property type="entry name" value="Transpeptidase"/>
    <property type="match status" value="1"/>
</dbReference>
<evidence type="ECO:0000256" key="3">
    <source>
        <dbReference type="ARBA" id="ARBA00022519"/>
    </source>
</evidence>
<feature type="domain" description="Penicillin-binding protein transpeptidase" evidence="17">
    <location>
        <begin position="254"/>
        <end position="552"/>
    </location>
</feature>
<evidence type="ECO:0000256" key="2">
    <source>
        <dbReference type="ARBA" id="ARBA00022475"/>
    </source>
</evidence>
<evidence type="ECO:0000256" key="12">
    <source>
        <dbReference type="ARBA" id="ARBA00023136"/>
    </source>
</evidence>
<keyword evidence="6 16" id="KW-0645">Protease</keyword>
<dbReference type="GO" id="GO:0008955">
    <property type="term" value="F:peptidoglycan glycosyltransferase activity"/>
    <property type="evidence" value="ECO:0007669"/>
    <property type="project" value="InterPro"/>
</dbReference>
<comment type="catalytic activity">
    <reaction evidence="16">
        <text>Preferential cleavage: (Ac)2-L-Lys-D-Ala-|-D-Ala. Also transpeptidation of peptidyl-alanyl moieties that are N-acyl substituents of D-alanine.</text>
        <dbReference type="EC" id="3.4.16.4"/>
    </reaction>
</comment>
<dbReference type="Gene3D" id="3.90.1310.10">
    <property type="entry name" value="Penicillin-binding protein 2a (Domain 2)"/>
    <property type="match status" value="1"/>
</dbReference>
<keyword evidence="12 16" id="KW-0472">Membrane</keyword>
<feature type="active site" description="Acyl-ester intermediate" evidence="16">
    <location>
        <position position="300"/>
    </location>
</feature>
<organism evidence="19 20">
    <name type="scientific">Formosimonas limnophila</name>
    <dbReference type="NCBI Taxonomy" id="1384487"/>
    <lineage>
        <taxon>Bacteria</taxon>
        <taxon>Pseudomonadati</taxon>
        <taxon>Pseudomonadota</taxon>
        <taxon>Betaproteobacteria</taxon>
        <taxon>Burkholderiales</taxon>
        <taxon>Burkholderiaceae</taxon>
        <taxon>Formosimonas</taxon>
    </lineage>
</organism>